<reference evidence="2 3" key="1">
    <citation type="submission" date="2023-02" db="EMBL/GenBank/DDBJ databases">
        <title>LHISI_Scaffold_Assembly.</title>
        <authorList>
            <person name="Stuart O.P."/>
            <person name="Cleave R."/>
            <person name="Magrath M.J.L."/>
            <person name="Mikheyev A.S."/>
        </authorList>
    </citation>
    <scope>NUCLEOTIDE SEQUENCE [LARGE SCALE GENOMIC DNA]</scope>
    <source>
        <strain evidence="2">Daus_M_001</strain>
        <tissue evidence="2">Leg muscle</tissue>
    </source>
</reference>
<name>A0ABQ9G4I3_9NEOP</name>
<dbReference type="EMBL" id="JARBHB010000015">
    <property type="protein sequence ID" value="KAJ8867375.1"/>
    <property type="molecule type" value="Genomic_DNA"/>
</dbReference>
<dbReference type="PANTHER" id="PTHR46599">
    <property type="entry name" value="PIGGYBAC TRANSPOSABLE ELEMENT-DERIVED PROTEIN 4"/>
    <property type="match status" value="1"/>
</dbReference>
<gene>
    <name evidence="2" type="ORF">PR048_031176</name>
</gene>
<dbReference type="PANTHER" id="PTHR46599:SF3">
    <property type="entry name" value="PIGGYBAC TRANSPOSABLE ELEMENT-DERIVED PROTEIN 4"/>
    <property type="match status" value="1"/>
</dbReference>
<dbReference type="Proteomes" id="UP001159363">
    <property type="component" value="Chromosome 14"/>
</dbReference>
<dbReference type="InterPro" id="IPR029526">
    <property type="entry name" value="PGBD"/>
</dbReference>
<proteinExistence type="predicted"/>
<comment type="caution">
    <text evidence="2">The sequence shown here is derived from an EMBL/GenBank/DDBJ whole genome shotgun (WGS) entry which is preliminary data.</text>
</comment>
<feature type="domain" description="PiggyBac transposable element-derived protein" evidence="1">
    <location>
        <begin position="36"/>
        <end position="137"/>
    </location>
</feature>
<keyword evidence="3" id="KW-1185">Reference proteome</keyword>
<evidence type="ECO:0000313" key="3">
    <source>
        <dbReference type="Proteomes" id="UP001159363"/>
    </source>
</evidence>
<organism evidence="2 3">
    <name type="scientific">Dryococelus australis</name>
    <dbReference type="NCBI Taxonomy" id="614101"/>
    <lineage>
        <taxon>Eukaryota</taxon>
        <taxon>Metazoa</taxon>
        <taxon>Ecdysozoa</taxon>
        <taxon>Arthropoda</taxon>
        <taxon>Hexapoda</taxon>
        <taxon>Insecta</taxon>
        <taxon>Pterygota</taxon>
        <taxon>Neoptera</taxon>
        <taxon>Polyneoptera</taxon>
        <taxon>Phasmatodea</taxon>
        <taxon>Verophasmatodea</taxon>
        <taxon>Anareolatae</taxon>
        <taxon>Phasmatidae</taxon>
        <taxon>Eurycanthinae</taxon>
        <taxon>Dryococelus</taxon>
    </lineage>
</organism>
<accession>A0ABQ9G4I3</accession>
<sequence length="150" mass="17574">MQGAVLQHLMKLQILSLEKIIKWQKGPFTAERSPSTPDEQFEEIHGDIEMKILKKMSTMTNIYALQKGDMNSKPTSQNEIQTFFVLHIAMGSLRFQRARLYWDTALCVKFLYEFMTRNRFIVIGSNLHVVNILERPENRKDLWIGHFKGT</sequence>
<dbReference type="Pfam" id="PF13843">
    <property type="entry name" value="DDE_Tnp_1_7"/>
    <property type="match status" value="1"/>
</dbReference>
<evidence type="ECO:0000313" key="2">
    <source>
        <dbReference type="EMBL" id="KAJ8867375.1"/>
    </source>
</evidence>
<protein>
    <recommendedName>
        <fullName evidence="1">PiggyBac transposable element-derived protein domain-containing protein</fullName>
    </recommendedName>
</protein>
<evidence type="ECO:0000259" key="1">
    <source>
        <dbReference type="Pfam" id="PF13843"/>
    </source>
</evidence>